<proteinExistence type="predicted"/>
<dbReference type="GO" id="GO:0046872">
    <property type="term" value="F:metal ion binding"/>
    <property type="evidence" value="ECO:0007669"/>
    <property type="project" value="InterPro"/>
</dbReference>
<dbReference type="CDD" id="cd00371">
    <property type="entry name" value="HMA"/>
    <property type="match status" value="1"/>
</dbReference>
<dbReference type="Pfam" id="PF00403">
    <property type="entry name" value="HMA"/>
    <property type="match status" value="1"/>
</dbReference>
<name>A0A510HKC2_9ACTN</name>
<dbReference type="Proteomes" id="UP000318065">
    <property type="component" value="Chromosome"/>
</dbReference>
<dbReference type="InterPro" id="IPR036163">
    <property type="entry name" value="HMA_dom_sf"/>
</dbReference>
<feature type="domain" description="HMA" evidence="1">
    <location>
        <begin position="6"/>
        <end position="72"/>
    </location>
</feature>
<evidence type="ECO:0000259" key="1">
    <source>
        <dbReference type="PROSITE" id="PS50846"/>
    </source>
</evidence>
<protein>
    <recommendedName>
        <fullName evidence="1">HMA domain-containing protein</fullName>
    </recommendedName>
</protein>
<evidence type="ECO:0000313" key="2">
    <source>
        <dbReference type="EMBL" id="BBL80469.1"/>
    </source>
</evidence>
<dbReference type="SUPFAM" id="SSF55008">
    <property type="entry name" value="HMA, heavy metal-associated domain"/>
    <property type="match status" value="1"/>
</dbReference>
<dbReference type="OrthoDB" id="9813965at2"/>
<dbReference type="Gene3D" id="3.30.70.100">
    <property type="match status" value="1"/>
</dbReference>
<gene>
    <name evidence="2" type="ORF">RxyAA322_23230</name>
</gene>
<organism evidence="2 3">
    <name type="scientific">Rubrobacter xylanophilus</name>
    <dbReference type="NCBI Taxonomy" id="49319"/>
    <lineage>
        <taxon>Bacteria</taxon>
        <taxon>Bacillati</taxon>
        <taxon>Actinomycetota</taxon>
        <taxon>Rubrobacteria</taxon>
        <taxon>Rubrobacterales</taxon>
        <taxon>Rubrobacteraceae</taxon>
        <taxon>Rubrobacter</taxon>
    </lineage>
</organism>
<keyword evidence="3" id="KW-1185">Reference proteome</keyword>
<reference evidence="2" key="1">
    <citation type="journal article" date="2019" name="Microbiol. Resour. Announc.">
        <title>Complete Genome Sequence of Rubrobacter xylanophilus Strain AA3-22, Isolated from Arima Onsen in Japan.</title>
        <authorList>
            <person name="Tomariguchi N."/>
            <person name="Miyazaki K."/>
        </authorList>
    </citation>
    <scope>NUCLEOTIDE SEQUENCE [LARGE SCALE GENOMIC DNA]</scope>
    <source>
        <strain evidence="2">AA3-22</strain>
    </source>
</reference>
<dbReference type="EMBL" id="AP019791">
    <property type="protein sequence ID" value="BBL80469.1"/>
    <property type="molecule type" value="Genomic_DNA"/>
</dbReference>
<dbReference type="InterPro" id="IPR006121">
    <property type="entry name" value="HMA_dom"/>
</dbReference>
<dbReference type="RefSeq" id="WP_143528469.1">
    <property type="nucleotide sequence ID" value="NZ_AP019791.1"/>
</dbReference>
<accession>A0A510HKC2</accession>
<evidence type="ECO:0000313" key="3">
    <source>
        <dbReference type="Proteomes" id="UP000318065"/>
    </source>
</evidence>
<dbReference type="PROSITE" id="PS50846">
    <property type="entry name" value="HMA_2"/>
    <property type="match status" value="1"/>
</dbReference>
<sequence length="78" mass="8646">MPDNIQFTVIGEEKLHCEGCEQRVGRALKRLDGVREVEADHTSQKIEVAYDSAELGEKEIRERLDLLGYEVESGGGAA</sequence>
<dbReference type="AlphaFoldDB" id="A0A510HKC2"/>